<evidence type="ECO:0000313" key="2">
    <source>
        <dbReference type="Proteomes" id="UP000306719"/>
    </source>
</evidence>
<organism evidence="1 2">
    <name type="scientific">Pseudoalteromonas rubra</name>
    <dbReference type="NCBI Taxonomy" id="43658"/>
    <lineage>
        <taxon>Bacteria</taxon>
        <taxon>Pseudomonadati</taxon>
        <taxon>Pseudomonadota</taxon>
        <taxon>Gammaproteobacteria</taxon>
        <taxon>Alteromonadales</taxon>
        <taxon>Pseudoalteromonadaceae</taxon>
        <taxon>Pseudoalteromonas</taxon>
    </lineage>
</organism>
<reference evidence="1 2" key="1">
    <citation type="submission" date="2018-01" db="EMBL/GenBank/DDBJ databases">
        <authorList>
            <person name="Paulsen S."/>
            <person name="Gram L.K."/>
        </authorList>
    </citation>
    <scope>NUCLEOTIDE SEQUENCE [LARGE SCALE GENOMIC DNA]</scope>
    <source>
        <strain evidence="1 2">S2599</strain>
    </source>
</reference>
<dbReference type="Proteomes" id="UP000306719">
    <property type="component" value="Unassembled WGS sequence"/>
</dbReference>
<evidence type="ECO:0000313" key="1">
    <source>
        <dbReference type="EMBL" id="TMP34227.1"/>
    </source>
</evidence>
<accession>A0A5S3WW73</accession>
<dbReference type="AlphaFoldDB" id="A0A5S3WW73"/>
<sequence>MITYGEITLKSGFKYQVELHSVKTDSMGNLYGGKFKNDTDFLTQLESDAKDVGSWKAVQEMNIQFDYRGNNFDCDILVQDVFNEFISFKVIKMLAM</sequence>
<gene>
    <name evidence="1" type="ORF">CWB98_18230</name>
</gene>
<name>A0A5S3WW73_9GAMM</name>
<comment type="caution">
    <text evidence="1">The sequence shown here is derived from an EMBL/GenBank/DDBJ whole genome shotgun (WGS) entry which is preliminary data.</text>
</comment>
<proteinExistence type="predicted"/>
<dbReference type="EMBL" id="PNCJ01000030">
    <property type="protein sequence ID" value="TMP34227.1"/>
    <property type="molecule type" value="Genomic_DNA"/>
</dbReference>
<dbReference type="RefSeq" id="WP_138546120.1">
    <property type="nucleotide sequence ID" value="NZ_PNCJ01000030.1"/>
</dbReference>
<reference evidence="2" key="2">
    <citation type="submission" date="2019-06" db="EMBL/GenBank/DDBJ databases">
        <title>Co-occurence of chitin degradation, pigmentation and bioactivity in marine Pseudoalteromonas.</title>
        <authorList>
            <person name="Sonnenschein E.C."/>
            <person name="Bech P.K."/>
        </authorList>
    </citation>
    <scope>NUCLEOTIDE SEQUENCE [LARGE SCALE GENOMIC DNA]</scope>
    <source>
        <strain evidence="2">S2599</strain>
    </source>
</reference>
<protein>
    <submittedName>
        <fullName evidence="1">Uncharacterized protein</fullName>
    </submittedName>
</protein>
<dbReference type="OrthoDB" id="7067321at2"/>